<comment type="similarity">
    <text evidence="1">Belongs to the SfsA family.</text>
</comment>
<feature type="domain" description="Sugar fermentation stimulation protein C-terminal" evidence="2">
    <location>
        <begin position="88"/>
        <end position="226"/>
    </location>
</feature>
<dbReference type="PANTHER" id="PTHR30545">
    <property type="entry name" value="SUGAR FERMENTATION STIMULATION PROTEIN A"/>
    <property type="match status" value="1"/>
</dbReference>
<dbReference type="HAMAP" id="MF_00095">
    <property type="entry name" value="SfsA"/>
    <property type="match status" value="1"/>
</dbReference>
<dbReference type="Gene3D" id="3.40.1350.60">
    <property type="match status" value="1"/>
</dbReference>
<dbReference type="AlphaFoldDB" id="A0A317QA15"/>
<dbReference type="Pfam" id="PF03749">
    <property type="entry name" value="SfsA"/>
    <property type="match status" value="1"/>
</dbReference>
<dbReference type="NCBIfam" id="TIGR00230">
    <property type="entry name" value="sfsA"/>
    <property type="match status" value="1"/>
</dbReference>
<dbReference type="Pfam" id="PF17746">
    <property type="entry name" value="SfsA_N"/>
    <property type="match status" value="1"/>
</dbReference>
<dbReference type="GO" id="GO:0003677">
    <property type="term" value="F:DNA binding"/>
    <property type="evidence" value="ECO:0007669"/>
    <property type="project" value="InterPro"/>
</dbReference>
<dbReference type="CDD" id="cd22359">
    <property type="entry name" value="SfsA-like_bacterial"/>
    <property type="match status" value="1"/>
</dbReference>
<evidence type="ECO:0000259" key="3">
    <source>
        <dbReference type="Pfam" id="PF17746"/>
    </source>
</evidence>
<reference evidence="4 5" key="1">
    <citation type="submission" date="2018-05" db="EMBL/GenBank/DDBJ databases">
        <title>Freshwater and sediment microbial communities from various areas in North America, analyzing microbe dynamics in response to fracking.</title>
        <authorList>
            <person name="Lamendella R."/>
        </authorList>
    </citation>
    <scope>NUCLEOTIDE SEQUENCE [LARGE SCALE GENOMIC DNA]</scope>
    <source>
        <strain evidence="4 5">125B1</strain>
    </source>
</reference>
<gene>
    <name evidence="1" type="primary">sfsA</name>
    <name evidence="4" type="ORF">DET45_106105</name>
</gene>
<feature type="domain" description="SfsA N-terminal OB" evidence="3">
    <location>
        <begin position="18"/>
        <end position="84"/>
    </location>
</feature>
<dbReference type="InterPro" id="IPR040452">
    <property type="entry name" value="SfsA_C"/>
</dbReference>
<evidence type="ECO:0000313" key="5">
    <source>
        <dbReference type="Proteomes" id="UP000246964"/>
    </source>
</evidence>
<evidence type="ECO:0000313" key="4">
    <source>
        <dbReference type="EMBL" id="PWW13391.1"/>
    </source>
</evidence>
<evidence type="ECO:0000256" key="1">
    <source>
        <dbReference type="HAMAP-Rule" id="MF_00095"/>
    </source>
</evidence>
<protein>
    <recommendedName>
        <fullName evidence="1">Sugar fermentation stimulation protein homolog</fullName>
    </recommendedName>
</protein>
<comment type="caution">
    <text evidence="4">The sequence shown here is derived from an EMBL/GenBank/DDBJ whole genome shotgun (WGS) entry which is preliminary data.</text>
</comment>
<proteinExistence type="inferred from homology"/>
<dbReference type="InterPro" id="IPR005224">
    <property type="entry name" value="SfsA"/>
</dbReference>
<evidence type="ECO:0000259" key="2">
    <source>
        <dbReference type="Pfam" id="PF03749"/>
    </source>
</evidence>
<dbReference type="PANTHER" id="PTHR30545:SF2">
    <property type="entry name" value="SUGAR FERMENTATION STIMULATION PROTEIN A"/>
    <property type="match status" value="1"/>
</dbReference>
<sequence>MGLTMKFIKVLEPATLTKRYQRFLADVETADGSASTIHCPNTGAMTGCAEPGMRVWMSASDNPKRKYRYTWELAQSSAGHMICVNTQQANKIVGEALADGVIPQLEGLHELQAEQKYGYDNRRIDWLGLDKHAQKVFIEVKSVTLAEHNQGYFPDTVSQRATQHLRSLMDMVNDGHRAVVLYVVLHSAIEQVTAASQLDPNYAQMCIEAAKVGVEFYALGCHISPSEITATTTLPVIPVSSSAKS</sequence>
<dbReference type="Gene3D" id="2.40.50.580">
    <property type="match status" value="1"/>
</dbReference>
<keyword evidence="5" id="KW-1185">Reference proteome</keyword>
<accession>A0A317QA15</accession>
<name>A0A317QA15_9GAMM</name>
<dbReference type="EMBL" id="QGTT01000006">
    <property type="protein sequence ID" value="PWW13391.1"/>
    <property type="molecule type" value="Genomic_DNA"/>
</dbReference>
<dbReference type="Proteomes" id="UP000246964">
    <property type="component" value="Unassembled WGS sequence"/>
</dbReference>
<dbReference type="FunFam" id="2.40.50.580:FF:000001">
    <property type="entry name" value="Sugar fermentation stimulation protein A"/>
    <property type="match status" value="1"/>
</dbReference>
<dbReference type="InterPro" id="IPR041465">
    <property type="entry name" value="SfsA_N"/>
</dbReference>
<organism evidence="4 5">
    <name type="scientific">Pseudidiomarina maritima</name>
    <dbReference type="NCBI Taxonomy" id="519453"/>
    <lineage>
        <taxon>Bacteria</taxon>
        <taxon>Pseudomonadati</taxon>
        <taxon>Pseudomonadota</taxon>
        <taxon>Gammaproteobacteria</taxon>
        <taxon>Alteromonadales</taxon>
        <taxon>Idiomarinaceae</taxon>
        <taxon>Pseudidiomarina</taxon>
    </lineage>
</organism>